<evidence type="ECO:0000313" key="1">
    <source>
        <dbReference type="EMBL" id="MCL1123089.1"/>
    </source>
</evidence>
<comment type="caution">
    <text evidence="1">The sequence shown here is derived from an EMBL/GenBank/DDBJ whole genome shotgun (WGS) entry which is preliminary data.</text>
</comment>
<sequence length="146" mass="17181">MNNWVRLLFIALVFFHVEAVSKQCNLPQNLENYTLLFRISGMSYKVSPDAMVFRELSFLKYSFEDKSLVTGKHFKAKYRYQLFTPDVAFIDVYRDEISMVRQYRNVLVCQSDFIGQLIYTPEMNISIPGVSKSQITGKYILRKHKN</sequence>
<dbReference type="Proteomes" id="UP001203423">
    <property type="component" value="Unassembled WGS sequence"/>
</dbReference>
<dbReference type="EMBL" id="JAKIKS010000002">
    <property type="protein sequence ID" value="MCL1123089.1"/>
    <property type="molecule type" value="Genomic_DNA"/>
</dbReference>
<proteinExistence type="predicted"/>
<evidence type="ECO:0000313" key="2">
    <source>
        <dbReference type="Proteomes" id="UP001203423"/>
    </source>
</evidence>
<keyword evidence="2" id="KW-1185">Reference proteome</keyword>
<accession>A0ABT0L5X9</accession>
<organism evidence="1 2">
    <name type="scientific">Shewanella surugensis</name>
    <dbReference type="NCBI Taxonomy" id="212020"/>
    <lineage>
        <taxon>Bacteria</taxon>
        <taxon>Pseudomonadati</taxon>
        <taxon>Pseudomonadota</taxon>
        <taxon>Gammaproteobacteria</taxon>
        <taxon>Alteromonadales</taxon>
        <taxon>Shewanellaceae</taxon>
        <taxon>Shewanella</taxon>
    </lineage>
</organism>
<gene>
    <name evidence="1" type="ORF">L2764_00990</name>
</gene>
<protein>
    <submittedName>
        <fullName evidence="1">Uncharacterized protein</fullName>
    </submittedName>
</protein>
<reference evidence="1 2" key="1">
    <citation type="submission" date="2022-01" db="EMBL/GenBank/DDBJ databases">
        <title>Whole genome-based taxonomy of the Shewanellaceae.</title>
        <authorList>
            <person name="Martin-Rodriguez A.J."/>
        </authorList>
    </citation>
    <scope>NUCLEOTIDE SEQUENCE [LARGE SCALE GENOMIC DNA]</scope>
    <source>
        <strain evidence="1 2">DSM 17177</strain>
    </source>
</reference>
<name>A0ABT0L5X9_9GAMM</name>
<dbReference type="RefSeq" id="WP_248938376.1">
    <property type="nucleotide sequence ID" value="NZ_JAKIKS010000002.1"/>
</dbReference>